<feature type="transmembrane region" description="Helical" evidence="5">
    <location>
        <begin position="12"/>
        <end position="43"/>
    </location>
</feature>
<comment type="caution">
    <text evidence="7">The sequence shown here is derived from an EMBL/GenBank/DDBJ whole genome shotgun (WGS) entry which is preliminary data.</text>
</comment>
<keyword evidence="4 5" id="KW-0472">Membrane</keyword>
<evidence type="ECO:0000256" key="1">
    <source>
        <dbReference type="ARBA" id="ARBA00004141"/>
    </source>
</evidence>
<dbReference type="EMBL" id="BPQO01000008">
    <property type="protein sequence ID" value="GJD88906.1"/>
    <property type="molecule type" value="Genomic_DNA"/>
</dbReference>
<evidence type="ECO:0000256" key="3">
    <source>
        <dbReference type="ARBA" id="ARBA00022989"/>
    </source>
</evidence>
<dbReference type="Pfam" id="PF01957">
    <property type="entry name" value="NfeD"/>
    <property type="match status" value="1"/>
</dbReference>
<evidence type="ECO:0000256" key="5">
    <source>
        <dbReference type="SAM" id="Phobius"/>
    </source>
</evidence>
<feature type="transmembrane region" description="Helical" evidence="5">
    <location>
        <begin position="55"/>
        <end position="73"/>
    </location>
</feature>
<dbReference type="Proteomes" id="UP001055247">
    <property type="component" value="Unassembled WGS sequence"/>
</dbReference>
<evidence type="ECO:0000313" key="8">
    <source>
        <dbReference type="Proteomes" id="UP001055247"/>
    </source>
</evidence>
<dbReference type="InterPro" id="IPR052165">
    <property type="entry name" value="Membrane_assoc_protease"/>
</dbReference>
<dbReference type="InterPro" id="IPR012340">
    <property type="entry name" value="NA-bd_OB-fold"/>
</dbReference>
<reference evidence="7" key="1">
    <citation type="journal article" date="2016" name="Front. Microbiol.">
        <title>Genome Sequence of the Piezophilic, Mesophilic Sulfate-Reducing Bacterium Desulfovibrio indicus J2T.</title>
        <authorList>
            <person name="Cao J."/>
            <person name="Maignien L."/>
            <person name="Shao Z."/>
            <person name="Alain K."/>
            <person name="Jebbar M."/>
        </authorList>
    </citation>
    <scope>NUCLEOTIDE SEQUENCE</scope>
    <source>
        <strain evidence="7">DSM 16372</strain>
    </source>
</reference>
<keyword evidence="3 5" id="KW-1133">Transmembrane helix</keyword>
<keyword evidence="8" id="KW-1185">Reference proteome</keyword>
<dbReference type="PANTHER" id="PTHR33507:SF3">
    <property type="entry name" value="INNER MEMBRANE PROTEIN YBBJ"/>
    <property type="match status" value="1"/>
</dbReference>
<protein>
    <recommendedName>
        <fullName evidence="6">NfeD-like C-terminal domain-containing protein</fullName>
    </recommendedName>
</protein>
<gene>
    <name evidence="7" type="ORF">BHAOGJBA_2430</name>
</gene>
<evidence type="ECO:0000256" key="4">
    <source>
        <dbReference type="ARBA" id="ARBA00023136"/>
    </source>
</evidence>
<dbReference type="PANTHER" id="PTHR33507">
    <property type="entry name" value="INNER MEMBRANE PROTEIN YBBJ"/>
    <property type="match status" value="1"/>
</dbReference>
<dbReference type="Gene3D" id="2.40.50.140">
    <property type="entry name" value="Nucleic acid-binding proteins"/>
    <property type="match status" value="1"/>
</dbReference>
<name>A0AAV4ZL71_9HYPH</name>
<keyword evidence="2 5" id="KW-0812">Transmembrane</keyword>
<evidence type="ECO:0000259" key="6">
    <source>
        <dbReference type="Pfam" id="PF01957"/>
    </source>
</evidence>
<organism evidence="7 8">
    <name type="scientific">Methylobacterium hispanicum</name>
    <dbReference type="NCBI Taxonomy" id="270350"/>
    <lineage>
        <taxon>Bacteria</taxon>
        <taxon>Pseudomonadati</taxon>
        <taxon>Pseudomonadota</taxon>
        <taxon>Alphaproteobacteria</taxon>
        <taxon>Hyphomicrobiales</taxon>
        <taxon>Methylobacteriaceae</taxon>
        <taxon>Methylobacterium</taxon>
    </lineage>
</organism>
<comment type="subcellular location">
    <subcellularLocation>
        <location evidence="1">Membrane</location>
        <topology evidence="1">Multi-pass membrane protein</topology>
    </subcellularLocation>
</comment>
<dbReference type="GO" id="GO:0005886">
    <property type="term" value="C:plasma membrane"/>
    <property type="evidence" value="ECO:0007669"/>
    <property type="project" value="TreeGrafter"/>
</dbReference>
<dbReference type="RefSeq" id="WP_373324053.1">
    <property type="nucleotide sequence ID" value="NZ_BPQO01000008.1"/>
</dbReference>
<evidence type="ECO:0000313" key="7">
    <source>
        <dbReference type="EMBL" id="GJD88906.1"/>
    </source>
</evidence>
<sequence>MPADLAAALGPVWLWIVAGLVLAAAELVLPGMFLIWLGLAAVLTGLAEAAVPLPWQVQVLVWALLSILCAGLATRLDRRRPASVLNRADRGLVGREGVLAEAIVGGAGAARFDDTYWRVTGPDLPAGARIRVTGMAGTVLTVIAA</sequence>
<dbReference type="InterPro" id="IPR002810">
    <property type="entry name" value="NfeD-like_C"/>
</dbReference>
<proteinExistence type="predicted"/>
<accession>A0AAV4ZL71</accession>
<dbReference type="AlphaFoldDB" id="A0AAV4ZL71"/>
<feature type="domain" description="NfeD-like C-terminal" evidence="6">
    <location>
        <begin position="91"/>
        <end position="142"/>
    </location>
</feature>
<evidence type="ECO:0000256" key="2">
    <source>
        <dbReference type="ARBA" id="ARBA00022692"/>
    </source>
</evidence>
<reference evidence="7" key="2">
    <citation type="submission" date="2021-08" db="EMBL/GenBank/DDBJ databases">
        <authorList>
            <person name="Tani A."/>
            <person name="Ola A."/>
            <person name="Ogura Y."/>
            <person name="Katsura K."/>
            <person name="Hayashi T."/>
        </authorList>
    </citation>
    <scope>NUCLEOTIDE SEQUENCE</scope>
    <source>
        <strain evidence="7">DSM 16372</strain>
    </source>
</reference>